<evidence type="ECO:0000256" key="7">
    <source>
        <dbReference type="ARBA" id="ARBA00022840"/>
    </source>
</evidence>
<keyword evidence="12" id="KW-1185">Reference proteome</keyword>
<evidence type="ECO:0000256" key="8">
    <source>
        <dbReference type="ARBA" id="ARBA00023064"/>
    </source>
</evidence>
<dbReference type="Gene3D" id="3.40.50.300">
    <property type="entry name" value="P-loop containing nucleotide triphosphate hydrolases"/>
    <property type="match status" value="1"/>
</dbReference>
<dbReference type="GO" id="GO:0005737">
    <property type="term" value="C:cytoplasm"/>
    <property type="evidence" value="ECO:0007669"/>
    <property type="project" value="TreeGrafter"/>
</dbReference>
<evidence type="ECO:0000256" key="4">
    <source>
        <dbReference type="ARBA" id="ARBA00022679"/>
    </source>
</evidence>
<evidence type="ECO:0000256" key="10">
    <source>
        <dbReference type="RuleBase" id="RU363066"/>
    </source>
</evidence>
<dbReference type="EMBL" id="PZZZ01000005">
    <property type="protein sequence ID" value="PTM94143.1"/>
    <property type="molecule type" value="Genomic_DNA"/>
</dbReference>
<dbReference type="InterPro" id="IPR006001">
    <property type="entry name" value="Therm_gnt_kin"/>
</dbReference>
<protein>
    <recommendedName>
        <fullName evidence="3 10">Gluconokinase</fullName>
        <ecNumber evidence="3 10">2.7.1.12</ecNumber>
    </recommendedName>
</protein>
<dbReference type="GO" id="GO:0019521">
    <property type="term" value="P:D-gluconate metabolic process"/>
    <property type="evidence" value="ECO:0007669"/>
    <property type="project" value="UniProtKB-KW"/>
</dbReference>
<dbReference type="CDD" id="cd02021">
    <property type="entry name" value="GntK"/>
    <property type="match status" value="1"/>
</dbReference>
<evidence type="ECO:0000256" key="9">
    <source>
        <dbReference type="ARBA" id="ARBA00048090"/>
    </source>
</evidence>
<keyword evidence="8" id="KW-0311">Gluconate utilization</keyword>
<evidence type="ECO:0000256" key="5">
    <source>
        <dbReference type="ARBA" id="ARBA00022741"/>
    </source>
</evidence>
<dbReference type="RefSeq" id="WP_245414386.1">
    <property type="nucleotide sequence ID" value="NZ_JBHEEX010000003.1"/>
</dbReference>
<evidence type="ECO:0000256" key="3">
    <source>
        <dbReference type="ARBA" id="ARBA00012054"/>
    </source>
</evidence>
<evidence type="ECO:0000313" key="11">
    <source>
        <dbReference type="EMBL" id="PTM94143.1"/>
    </source>
</evidence>
<evidence type="ECO:0000256" key="6">
    <source>
        <dbReference type="ARBA" id="ARBA00022777"/>
    </source>
</evidence>
<comment type="catalytic activity">
    <reaction evidence="9 10">
        <text>D-gluconate + ATP = 6-phospho-D-gluconate + ADP + H(+)</text>
        <dbReference type="Rhea" id="RHEA:19433"/>
        <dbReference type="ChEBI" id="CHEBI:15378"/>
        <dbReference type="ChEBI" id="CHEBI:18391"/>
        <dbReference type="ChEBI" id="CHEBI:30616"/>
        <dbReference type="ChEBI" id="CHEBI:58759"/>
        <dbReference type="ChEBI" id="CHEBI:456216"/>
        <dbReference type="EC" id="2.7.1.12"/>
    </reaction>
</comment>
<dbReference type="AlphaFoldDB" id="A0A2T5B5C4"/>
<dbReference type="GO" id="GO:0005524">
    <property type="term" value="F:ATP binding"/>
    <property type="evidence" value="ECO:0007669"/>
    <property type="project" value="UniProtKB-KW"/>
</dbReference>
<gene>
    <name evidence="11" type="ORF">C7449_10542</name>
</gene>
<dbReference type="NCBIfam" id="TIGR01313">
    <property type="entry name" value="therm_gnt_kin"/>
    <property type="match status" value="1"/>
</dbReference>
<name>A0A2T5B5C4_MYCDI</name>
<keyword evidence="6 10" id="KW-0418">Kinase</keyword>
<keyword evidence="4 10" id="KW-0808">Transferase</keyword>
<dbReference type="Pfam" id="PF13671">
    <property type="entry name" value="AAA_33"/>
    <property type="match status" value="1"/>
</dbReference>
<dbReference type="PROSITE" id="PS51257">
    <property type="entry name" value="PROKAR_LIPOPROTEIN"/>
    <property type="match status" value="1"/>
</dbReference>
<evidence type="ECO:0000256" key="1">
    <source>
        <dbReference type="ARBA" id="ARBA00004761"/>
    </source>
</evidence>
<keyword evidence="5 10" id="KW-0547">Nucleotide-binding</keyword>
<evidence type="ECO:0000256" key="2">
    <source>
        <dbReference type="ARBA" id="ARBA00008420"/>
    </source>
</evidence>
<dbReference type="PANTHER" id="PTHR43442:SF3">
    <property type="entry name" value="GLUCONOKINASE-RELATED"/>
    <property type="match status" value="1"/>
</dbReference>
<sequence>MSTAERRGGPEAGGFGPIVVMGVSGCGKSSVGARLADHINCRFVEGDALHPPANVEKMRLGVPLDDADRLPWLDALGRELACPGDVVLSCSALKRAYRQHLRACAGQPLTFVFLHGSRDLLASRLSGRKGHFMPSSLLDSQLATLEPPVGESDVVTVDIDQPLERIVAAAQAALAARAGRGA</sequence>
<dbReference type="InterPro" id="IPR027417">
    <property type="entry name" value="P-loop_NTPase"/>
</dbReference>
<reference evidence="11 12" key="1">
    <citation type="submission" date="2018-04" db="EMBL/GenBank/DDBJ databases">
        <title>Genomic Encyclopedia of Type Strains, Phase IV (KMG-IV): sequencing the most valuable type-strain genomes for metagenomic binning, comparative biology and taxonomic classification.</title>
        <authorList>
            <person name="Goeker M."/>
        </authorList>
    </citation>
    <scope>NUCLEOTIDE SEQUENCE [LARGE SCALE GENOMIC DNA]</scope>
    <source>
        <strain evidence="11 12">DSM 7138</strain>
    </source>
</reference>
<comment type="similarity">
    <text evidence="2 10">Belongs to the gluconokinase GntK/GntV family.</text>
</comment>
<dbReference type="PANTHER" id="PTHR43442">
    <property type="entry name" value="GLUCONOKINASE-RELATED"/>
    <property type="match status" value="1"/>
</dbReference>
<comment type="pathway">
    <text evidence="1">Carbohydrate acid metabolism.</text>
</comment>
<dbReference type="SUPFAM" id="SSF52540">
    <property type="entry name" value="P-loop containing nucleoside triphosphate hydrolases"/>
    <property type="match status" value="1"/>
</dbReference>
<dbReference type="FunFam" id="3.40.50.300:FF:000522">
    <property type="entry name" value="Gluconokinase"/>
    <property type="match status" value="1"/>
</dbReference>
<evidence type="ECO:0000313" key="12">
    <source>
        <dbReference type="Proteomes" id="UP000241247"/>
    </source>
</evidence>
<dbReference type="Proteomes" id="UP000241247">
    <property type="component" value="Unassembled WGS sequence"/>
</dbReference>
<accession>A0A2T5B5C4</accession>
<dbReference type="GO" id="GO:0046316">
    <property type="term" value="F:gluconokinase activity"/>
    <property type="evidence" value="ECO:0007669"/>
    <property type="project" value="UniProtKB-EC"/>
</dbReference>
<proteinExistence type="inferred from homology"/>
<keyword evidence="7 10" id="KW-0067">ATP-binding</keyword>
<organism evidence="11 12">
    <name type="scientific">Mycoplana dimorpha</name>
    <dbReference type="NCBI Taxonomy" id="28320"/>
    <lineage>
        <taxon>Bacteria</taxon>
        <taxon>Pseudomonadati</taxon>
        <taxon>Pseudomonadota</taxon>
        <taxon>Alphaproteobacteria</taxon>
        <taxon>Hyphomicrobiales</taxon>
        <taxon>Rhizobiaceae</taxon>
        <taxon>Mycoplana</taxon>
    </lineage>
</organism>
<dbReference type="EC" id="2.7.1.12" evidence="3 10"/>
<comment type="caution">
    <text evidence="11">The sequence shown here is derived from an EMBL/GenBank/DDBJ whole genome shotgun (WGS) entry which is preliminary data.</text>
</comment>